<dbReference type="GO" id="GO:0016151">
    <property type="term" value="F:nickel cation binding"/>
    <property type="evidence" value="ECO:0007669"/>
    <property type="project" value="UniProtKB-UniRule"/>
</dbReference>
<evidence type="ECO:0000256" key="5">
    <source>
        <dbReference type="ARBA" id="ARBA00023285"/>
    </source>
</evidence>
<dbReference type="PANTHER" id="PTHR33542">
    <property type="entry name" value="SIROHYDROCHLORIN FERROCHELATASE, CHLOROPLASTIC"/>
    <property type="match status" value="1"/>
</dbReference>
<evidence type="ECO:0000313" key="11">
    <source>
        <dbReference type="Proteomes" id="UP000246004"/>
    </source>
</evidence>
<dbReference type="AlphaFoldDB" id="A0A2A2HEN6"/>
<dbReference type="RefSeq" id="WP_095608137.1">
    <property type="nucleotide sequence ID" value="NZ_LMVN01000004.1"/>
</dbReference>
<comment type="pathway">
    <text evidence="6">Cofactor biosynthesis; adenosylcobalamin biosynthesis; cob(II)yrinate a,c-diamide from sirohydrochlorin (anaerobic route): step 1/10.</text>
</comment>
<dbReference type="Gene3D" id="3.40.50.1400">
    <property type="match status" value="1"/>
</dbReference>
<comment type="similarity">
    <text evidence="6">Belongs to the CbiX family. CbiXS subfamily.</text>
</comment>
<comment type="catalytic activity">
    <reaction evidence="6">
        <text>Co-sirohydrochlorin + 2 H(+) = sirohydrochlorin + Co(2+)</text>
        <dbReference type="Rhea" id="RHEA:15893"/>
        <dbReference type="ChEBI" id="CHEBI:15378"/>
        <dbReference type="ChEBI" id="CHEBI:48828"/>
        <dbReference type="ChEBI" id="CHEBI:58351"/>
        <dbReference type="ChEBI" id="CHEBI:60049"/>
        <dbReference type="EC" id="4.99.1.3"/>
    </reaction>
</comment>
<reference evidence="9 11" key="1">
    <citation type="submission" date="2016-04" db="EMBL/GenBank/DDBJ databases">
        <title>Genome sequence of Methanosphaera cuniculi DSM 4103.</title>
        <authorList>
            <person name="Poehlein A."/>
            <person name="Seedorf H."/>
            <person name="Daniel R."/>
        </authorList>
    </citation>
    <scope>NUCLEOTIDE SEQUENCE [LARGE SCALE GENOMIC DNA]</scope>
    <source>
        <strain evidence="9 11">DSM 4103</strain>
    </source>
</reference>
<reference evidence="8 10" key="2">
    <citation type="journal article" date="2017" name="BMC Genomics">
        <title>Genomic analysis of methanogenic archaea reveals a shift towards energy conservation.</title>
        <authorList>
            <person name="Gilmore S.P."/>
            <person name="Henske J.K."/>
            <person name="Sexton J.A."/>
            <person name="Solomon K.V."/>
            <person name="Seppala S."/>
            <person name="Yoo J.I."/>
            <person name="Huyett L.M."/>
            <person name="Pressman A."/>
            <person name="Cogan J.Z."/>
            <person name="Kivenson V."/>
            <person name="Peng X."/>
            <person name="Tan Y."/>
            <person name="Valentine D.L."/>
            <person name="O'Malley M.A."/>
        </authorList>
    </citation>
    <scope>NUCLEOTIDE SEQUENCE [LARGE SCALE GENOMIC DNA]</scope>
    <source>
        <strain evidence="8 10">1R-7</strain>
    </source>
</reference>
<dbReference type="EMBL" id="LMVN01000004">
    <property type="protein sequence ID" value="PAV07931.1"/>
    <property type="molecule type" value="Genomic_DNA"/>
</dbReference>
<keyword evidence="10" id="KW-1185">Reference proteome</keyword>
<dbReference type="GO" id="GO:0050897">
    <property type="term" value="F:cobalt ion binding"/>
    <property type="evidence" value="ECO:0007669"/>
    <property type="project" value="UniProtKB-UniRule"/>
</dbReference>
<keyword evidence="5 6" id="KW-0170">Cobalt</keyword>
<feature type="compositionally biased region" description="Basic and acidic residues" evidence="7">
    <location>
        <begin position="110"/>
        <end position="124"/>
    </location>
</feature>
<evidence type="ECO:0000256" key="1">
    <source>
        <dbReference type="ARBA" id="ARBA00022573"/>
    </source>
</evidence>
<name>A0A2A2HEN6_9EURY</name>
<dbReference type="PANTHER" id="PTHR33542:SF3">
    <property type="entry name" value="SIROHYDROCHLORIN FERROCHELATASE, CHLOROPLASTIC"/>
    <property type="match status" value="1"/>
</dbReference>
<dbReference type="NCBIfam" id="NF002090">
    <property type="entry name" value="PRK00923.1"/>
    <property type="match status" value="1"/>
</dbReference>
<dbReference type="EMBL" id="LWMS01000007">
    <property type="protein sequence ID" value="PWL08859.1"/>
    <property type="molecule type" value="Genomic_DNA"/>
</dbReference>
<dbReference type="GO" id="GO:0019251">
    <property type="term" value="P:anaerobic cobalamin biosynthetic process"/>
    <property type="evidence" value="ECO:0007669"/>
    <property type="project" value="UniProtKB-UniRule"/>
</dbReference>
<dbReference type="EC" id="4.99.1.11" evidence="6"/>
<accession>A0A2A2HEN6</accession>
<keyword evidence="1 6" id="KW-0169">Cobalamin biosynthesis</keyword>
<feature type="active site" description="Proton acceptor" evidence="6">
    <location>
        <position position="18"/>
    </location>
</feature>
<protein>
    <recommendedName>
        <fullName evidence="6">Sirohydrochlorin cobaltochelatase</fullName>
        <ecNumber evidence="6">4.99.1.3</ecNumber>
    </recommendedName>
    <alternativeName>
        <fullName evidence="6">CbiXS</fullName>
    </alternativeName>
    <alternativeName>
        <fullName evidence="6">Sirohydrochlorin nickelchelatase</fullName>
        <ecNumber evidence="6">4.99.1.11</ecNumber>
    </alternativeName>
</protein>
<evidence type="ECO:0000256" key="7">
    <source>
        <dbReference type="SAM" id="MobiDB-lite"/>
    </source>
</evidence>
<dbReference type="GO" id="GO:0016852">
    <property type="term" value="F:sirohydrochlorin cobaltochelatase activity"/>
    <property type="evidence" value="ECO:0007669"/>
    <property type="project" value="UniProtKB-UniRule"/>
</dbReference>
<evidence type="ECO:0000313" key="10">
    <source>
        <dbReference type="Proteomes" id="UP000217528"/>
    </source>
</evidence>
<sequence length="180" mass="20265">MDTNSNSKNNTGILLIGHGSRLPYNKEVVYTLAEKYAETKPDYEIEVGFMELAEPNIPTAFNTLKEKGVDRIIVTPVFLAHGMHTKRDIPTILGLEPADVEAEIAKANGEEEHHCHHHDHDHEHGHHHGHGHGHGHHHHHHHDEEPQTVEFDGEIIYTEPLGADDAIVDIITSRIEPHLE</sequence>
<comment type="function">
    <text evidence="6">Catalyzes the insertion of Co(2+) into sirohydrochlorin as part of the anaerobic pathway to cobalamin biosynthesis. Involved in the biosynthesis of the unique nickel-containing tetrapyrrole coenzyme F430, the prosthetic group of methyl-coenzyme M reductase (MCR), which plays a key role in methanogenesis and anaerobic methane oxidation. Catalyzes the insertion of Ni(2+) into sirohydrochlorin to yield Ni-sirohydrochlorin.</text>
</comment>
<comment type="subunit">
    <text evidence="6">Homotetramer; dimer of dimers.</text>
</comment>
<dbReference type="CDD" id="cd03416">
    <property type="entry name" value="CbiX_SirB_N"/>
    <property type="match status" value="1"/>
</dbReference>
<evidence type="ECO:0000313" key="9">
    <source>
        <dbReference type="EMBL" id="PWL08859.1"/>
    </source>
</evidence>
<dbReference type="Pfam" id="PF01903">
    <property type="entry name" value="CbiX"/>
    <property type="match status" value="1"/>
</dbReference>
<gene>
    <name evidence="9" type="primary">sirB</name>
    <name evidence="6" type="synonym">cbiX</name>
    <name evidence="6" type="synonym">cfbA</name>
    <name evidence="8" type="ORF">ASJ82_01440</name>
    <name evidence="9" type="ORF">MSCUN_02460</name>
</gene>
<dbReference type="Proteomes" id="UP000217528">
    <property type="component" value="Unassembled WGS sequence"/>
</dbReference>
<keyword evidence="6" id="KW-0484">Methanogenesis</keyword>
<keyword evidence="4 6" id="KW-0456">Lyase</keyword>
<dbReference type="HAMAP" id="MF_00785">
    <property type="entry name" value="CbiX"/>
    <property type="match status" value="1"/>
</dbReference>
<organism evidence="8 10">
    <name type="scientific">Methanosphaera cuniculi</name>
    <dbReference type="NCBI Taxonomy" id="1077256"/>
    <lineage>
        <taxon>Archaea</taxon>
        <taxon>Methanobacteriati</taxon>
        <taxon>Methanobacteriota</taxon>
        <taxon>Methanomada group</taxon>
        <taxon>Methanobacteria</taxon>
        <taxon>Methanobacteriales</taxon>
        <taxon>Methanobacteriaceae</taxon>
        <taxon>Methanosphaera</taxon>
    </lineage>
</organism>
<feature type="binding site" evidence="6">
    <location>
        <position position="54"/>
    </location>
    <ligand>
        <name>substrate</name>
    </ligand>
</feature>
<evidence type="ECO:0000256" key="4">
    <source>
        <dbReference type="ARBA" id="ARBA00023239"/>
    </source>
</evidence>
<feature type="binding site" evidence="6">
    <location>
        <begin position="79"/>
        <end position="84"/>
    </location>
    <ligand>
        <name>substrate</name>
    </ligand>
</feature>
<dbReference type="EC" id="4.99.1.3" evidence="6"/>
<dbReference type="SUPFAM" id="SSF53800">
    <property type="entry name" value="Chelatase"/>
    <property type="match status" value="1"/>
</dbReference>
<feature type="binding site" evidence="6">
    <location>
        <position position="84"/>
    </location>
    <ligand>
        <name>Co(2+)</name>
        <dbReference type="ChEBI" id="CHEBI:48828"/>
    </ligand>
</feature>
<feature type="binding site" evidence="6">
    <location>
        <position position="18"/>
    </location>
    <ligand>
        <name>Ni(2+)</name>
        <dbReference type="ChEBI" id="CHEBI:49786"/>
    </ligand>
</feature>
<dbReference type="OrthoDB" id="11653at2157"/>
<dbReference type="InterPro" id="IPR023652">
    <property type="entry name" value="SiroHydchlorin_Cochelatase"/>
</dbReference>
<dbReference type="NCBIfam" id="NF033198">
    <property type="entry name" value="F430_CfbA"/>
    <property type="match status" value="1"/>
</dbReference>
<feature type="binding site" evidence="6">
    <location>
        <position position="18"/>
    </location>
    <ligand>
        <name>Co(2+)</name>
        <dbReference type="ChEBI" id="CHEBI:48828"/>
    </ligand>
</feature>
<dbReference type="InterPro" id="IPR050963">
    <property type="entry name" value="Sirohydro_Cobaltochel/CbiX"/>
</dbReference>
<feature type="compositionally biased region" description="Basic residues" evidence="7">
    <location>
        <begin position="125"/>
        <end position="141"/>
    </location>
</feature>
<evidence type="ECO:0000256" key="2">
    <source>
        <dbReference type="ARBA" id="ARBA00022596"/>
    </source>
</evidence>
<dbReference type="GO" id="GO:0015948">
    <property type="term" value="P:methanogenesis"/>
    <property type="evidence" value="ECO:0007669"/>
    <property type="project" value="UniProtKB-KW"/>
</dbReference>
<comment type="caution">
    <text evidence="8">The sequence shown here is derived from an EMBL/GenBank/DDBJ whole genome shotgun (WGS) entry which is preliminary data.</text>
</comment>
<dbReference type="Proteomes" id="UP000246004">
    <property type="component" value="Unassembled WGS sequence"/>
</dbReference>
<dbReference type="InterPro" id="IPR002762">
    <property type="entry name" value="CbiX-like"/>
</dbReference>
<keyword evidence="2 6" id="KW-0533">Nickel</keyword>
<proteinExistence type="inferred from homology"/>
<feature type="region of interest" description="Disordered" evidence="7">
    <location>
        <begin position="110"/>
        <end position="146"/>
    </location>
</feature>
<evidence type="ECO:0000256" key="3">
    <source>
        <dbReference type="ARBA" id="ARBA00022723"/>
    </source>
</evidence>
<evidence type="ECO:0000313" key="8">
    <source>
        <dbReference type="EMBL" id="PAV07931.1"/>
    </source>
</evidence>
<evidence type="ECO:0000256" key="6">
    <source>
        <dbReference type="HAMAP-Rule" id="MF_00785"/>
    </source>
</evidence>
<feature type="binding site" evidence="6">
    <location>
        <position position="84"/>
    </location>
    <ligand>
        <name>Ni(2+)</name>
        <dbReference type="ChEBI" id="CHEBI:49786"/>
    </ligand>
</feature>
<comment type="catalytic activity">
    <reaction evidence="6">
        <text>Ni-sirohydrochlorin + 2 H(+) = sirohydrochlorin + Ni(2+)</text>
        <dbReference type="Rhea" id="RHEA:52796"/>
        <dbReference type="ChEBI" id="CHEBI:15378"/>
        <dbReference type="ChEBI" id="CHEBI:49786"/>
        <dbReference type="ChEBI" id="CHEBI:58351"/>
        <dbReference type="ChEBI" id="CHEBI:136841"/>
        <dbReference type="EC" id="4.99.1.11"/>
    </reaction>
</comment>
<dbReference type="UniPathway" id="UPA00148">
    <property type="reaction ID" value="UER00223"/>
</dbReference>
<keyword evidence="3 6" id="KW-0479">Metal-binding</keyword>